<reference evidence="1" key="1">
    <citation type="submission" date="2019-04" db="EMBL/GenBank/DDBJ databases">
        <authorList>
            <person name="Alioto T."/>
            <person name="Alioto T."/>
        </authorList>
    </citation>
    <scope>NUCLEOTIDE SEQUENCE [LARGE SCALE GENOMIC DNA]</scope>
</reference>
<name>A0A5E4AVP5_MARMO</name>
<organism evidence="1 2">
    <name type="scientific">Marmota monax</name>
    <name type="common">Woodchuck</name>
    <dbReference type="NCBI Taxonomy" id="9995"/>
    <lineage>
        <taxon>Eukaryota</taxon>
        <taxon>Metazoa</taxon>
        <taxon>Chordata</taxon>
        <taxon>Craniata</taxon>
        <taxon>Vertebrata</taxon>
        <taxon>Euteleostomi</taxon>
        <taxon>Mammalia</taxon>
        <taxon>Eutheria</taxon>
        <taxon>Euarchontoglires</taxon>
        <taxon>Glires</taxon>
        <taxon>Rodentia</taxon>
        <taxon>Sciuromorpha</taxon>
        <taxon>Sciuridae</taxon>
        <taxon>Xerinae</taxon>
        <taxon>Marmotini</taxon>
        <taxon>Marmota</taxon>
    </lineage>
</organism>
<dbReference type="PANTHER" id="PTHR45796">
    <property type="entry name" value="FORKHEAD BOX P, ISOFORM C"/>
    <property type="match status" value="1"/>
</dbReference>
<dbReference type="GO" id="GO:0001227">
    <property type="term" value="F:DNA-binding transcription repressor activity, RNA polymerase II-specific"/>
    <property type="evidence" value="ECO:0007669"/>
    <property type="project" value="TreeGrafter"/>
</dbReference>
<dbReference type="PANTHER" id="PTHR45796:SF3">
    <property type="entry name" value="FORKHEAD BOX PROTEIN P1"/>
    <property type="match status" value="1"/>
</dbReference>
<dbReference type="Proteomes" id="UP000335636">
    <property type="component" value="Unassembled WGS sequence"/>
</dbReference>
<protein>
    <submittedName>
        <fullName evidence="1">Uncharacterized protein</fullName>
    </submittedName>
</protein>
<gene>
    <name evidence="1" type="ORF">MONAX_5E025934</name>
</gene>
<evidence type="ECO:0000313" key="2">
    <source>
        <dbReference type="Proteomes" id="UP000335636"/>
    </source>
</evidence>
<comment type="caution">
    <text evidence="1">The sequence shown here is derived from an EMBL/GenBank/DDBJ whole genome shotgun (WGS) entry which is preliminary data.</text>
</comment>
<proteinExistence type="predicted"/>
<dbReference type="AlphaFoldDB" id="A0A5E4AVP5"/>
<sequence length="219" mass="23046">MAALGLEQQAHTSRGLWPGHSGVPAIPAGPSAPGIRHTQLVSVSNSTGDGTAVGAASLCRSPRCLGRWSALWAGWGQLAAGPGRSVLWFPGLYSRSVTFQVPVSVAMMTPQVITPQQMQQILQQQVLSPQQLQVLLQQQQALMLQQVTIPTPTTPAQNGPLAEWPPFPLERAGGCSSLQTSPQGVGCICVPKRQPCHSGQALGPRSGLSLDLVEKGLRA</sequence>
<evidence type="ECO:0000313" key="1">
    <source>
        <dbReference type="EMBL" id="VTJ61185.1"/>
    </source>
</evidence>
<dbReference type="EMBL" id="CABDUW010000166">
    <property type="protein sequence ID" value="VTJ61185.1"/>
    <property type="molecule type" value="Genomic_DNA"/>
</dbReference>
<dbReference type="GO" id="GO:0000978">
    <property type="term" value="F:RNA polymerase II cis-regulatory region sequence-specific DNA binding"/>
    <property type="evidence" value="ECO:0007669"/>
    <property type="project" value="TreeGrafter"/>
</dbReference>
<dbReference type="GO" id="GO:0005634">
    <property type="term" value="C:nucleus"/>
    <property type="evidence" value="ECO:0007669"/>
    <property type="project" value="TreeGrafter"/>
</dbReference>
<keyword evidence="2" id="KW-1185">Reference proteome</keyword>
<dbReference type="InterPro" id="IPR050998">
    <property type="entry name" value="FOXP"/>
</dbReference>
<accession>A0A5E4AVP5</accession>